<dbReference type="AlphaFoldDB" id="A0A520LNZ1"/>
<accession>A0A520LNZ1</accession>
<protein>
    <recommendedName>
        <fullName evidence="8">Na(+)-translocating NADH-quinone reductase subunit A</fullName>
        <shortName evidence="8">Na(+)-NQR subunit A</shortName>
        <shortName evidence="8">Na(+)-translocating NQR subunit A</shortName>
        <ecNumber evidence="8">7.2.1.1</ecNumber>
    </recommendedName>
    <alternativeName>
        <fullName evidence="8">NQR complex subunit A</fullName>
    </alternativeName>
    <alternativeName>
        <fullName evidence="8">NQR-1 subunit A</fullName>
    </alternativeName>
</protein>
<dbReference type="InterPro" id="IPR022615">
    <property type="entry name" value="NqrA_C_domain"/>
</dbReference>
<dbReference type="GO" id="GO:0006814">
    <property type="term" value="P:sodium ion transport"/>
    <property type="evidence" value="ECO:0007669"/>
    <property type="project" value="UniProtKB-UniRule"/>
</dbReference>
<evidence type="ECO:0000256" key="5">
    <source>
        <dbReference type="ARBA" id="ARBA00023065"/>
    </source>
</evidence>
<dbReference type="Proteomes" id="UP000318148">
    <property type="component" value="Unassembled WGS sequence"/>
</dbReference>
<feature type="domain" description="NqrA second alpha/beta" evidence="11">
    <location>
        <begin position="118"/>
        <end position="260"/>
    </location>
</feature>
<dbReference type="InterPro" id="IPR008703">
    <property type="entry name" value="NqrA"/>
</dbReference>
<dbReference type="PANTHER" id="PTHR37839:SF1">
    <property type="entry name" value="NA(+)-TRANSLOCATING NADH-QUINONE REDUCTASE SUBUNIT A"/>
    <property type="match status" value="1"/>
</dbReference>
<dbReference type="InterPro" id="IPR056148">
    <property type="entry name" value="NQRA_2nd"/>
</dbReference>
<dbReference type="InterPro" id="IPR056147">
    <property type="entry name" value="NQRA_N"/>
</dbReference>
<comment type="similarity">
    <text evidence="8">Belongs to the NqrA family.</text>
</comment>
<dbReference type="Pfam" id="PF11973">
    <property type="entry name" value="NQRA_SLBB"/>
    <property type="match status" value="1"/>
</dbReference>
<evidence type="ECO:0000256" key="4">
    <source>
        <dbReference type="ARBA" id="ARBA00023053"/>
    </source>
</evidence>
<comment type="caution">
    <text evidence="12">The sequence shown here is derived from an EMBL/GenBank/DDBJ whole genome shotgun (WGS) entry which is preliminary data.</text>
</comment>
<evidence type="ECO:0000313" key="13">
    <source>
        <dbReference type="Proteomes" id="UP000318148"/>
    </source>
</evidence>
<keyword evidence="1 8" id="KW-0813">Transport</keyword>
<evidence type="ECO:0000256" key="8">
    <source>
        <dbReference type="HAMAP-Rule" id="MF_00425"/>
    </source>
</evidence>
<name>A0A520LNZ1_9GAMM</name>
<reference evidence="12 13" key="1">
    <citation type="submission" date="2019-02" db="EMBL/GenBank/DDBJ databases">
        <title>Prokaryotic population dynamics and viral predation in marine succession experiment using metagenomics: the confinement effect.</title>
        <authorList>
            <person name="Haro-Moreno J.M."/>
            <person name="Rodriguez-Valera F."/>
            <person name="Lopez-Perez M."/>
        </authorList>
    </citation>
    <scope>NUCLEOTIDE SEQUENCE [LARGE SCALE GENOMIC DNA]</scope>
    <source>
        <strain evidence="12">MED-G169</strain>
    </source>
</reference>
<keyword evidence="4 8" id="KW-0915">Sodium</keyword>
<evidence type="ECO:0000256" key="3">
    <source>
        <dbReference type="ARBA" id="ARBA00023027"/>
    </source>
</evidence>
<sequence length="450" mass="49848">MKSELLKINGGLDLPIAGKPNQVISSACDSQKIGIIGADYVGLKPTMGVREGDCVKKGQILFSDKKNELAKIVSPISGKVSQINRGARRILQSVVIDREGDEEICFEKFTECSIESTDREKIRNILVESGQWVALRTRPYSKVPDIRSNPNSIFVTASDSNPLSVNPDVVIEQQPEYFSFGMRVLCKLCDGNIHLCTDASSDILINDMQQVKHTRFAGKHPAGLAGTHIHFLDPVSSSKTVWVINYQDVIAFGYLFLTGNIYSRRIISIAGPQVKAPRLVETILGADLDELLRNELFEGESRVISGSVLSGRESSGNFSYLGRYHNQISVIEEGRDRQILHFLRLGNNKHSALPIFMSNFAKKLFNMTTSTNGSERAMVPVGGYEDVTVLDILPAPLLKSLIVKDTEMAQNLGCLELDEEDMGLYTYVCVGKHEYGTMLRENLTQIEKEG</sequence>
<comment type="subunit">
    <text evidence="8">Composed of six subunits; NqrA, NqrB, NqrC, NqrD, NqrE and NqrF.</text>
</comment>
<evidence type="ECO:0000256" key="1">
    <source>
        <dbReference type="ARBA" id="ARBA00022448"/>
    </source>
</evidence>
<dbReference type="PANTHER" id="PTHR37839">
    <property type="entry name" value="NA(+)-TRANSLOCATING NADH-QUINONE REDUCTASE SUBUNIT A"/>
    <property type="match status" value="1"/>
</dbReference>
<dbReference type="EC" id="7.2.1.1" evidence="8"/>
<dbReference type="NCBIfam" id="TIGR01936">
    <property type="entry name" value="nqrA"/>
    <property type="match status" value="1"/>
</dbReference>
<evidence type="ECO:0000256" key="2">
    <source>
        <dbReference type="ARBA" id="ARBA00022967"/>
    </source>
</evidence>
<dbReference type="NCBIfam" id="NF003759">
    <property type="entry name" value="PRK05352.1-2"/>
    <property type="match status" value="1"/>
</dbReference>
<evidence type="ECO:0000313" key="12">
    <source>
        <dbReference type="EMBL" id="RZO07792.1"/>
    </source>
</evidence>
<comment type="catalytic activity">
    <reaction evidence="8">
        <text>a ubiquinone + n Na(+)(in) + NADH + H(+) = a ubiquinol + n Na(+)(out) + NAD(+)</text>
        <dbReference type="Rhea" id="RHEA:47748"/>
        <dbReference type="Rhea" id="RHEA-COMP:9565"/>
        <dbReference type="Rhea" id="RHEA-COMP:9566"/>
        <dbReference type="ChEBI" id="CHEBI:15378"/>
        <dbReference type="ChEBI" id="CHEBI:16389"/>
        <dbReference type="ChEBI" id="CHEBI:17976"/>
        <dbReference type="ChEBI" id="CHEBI:29101"/>
        <dbReference type="ChEBI" id="CHEBI:57540"/>
        <dbReference type="ChEBI" id="CHEBI:57945"/>
        <dbReference type="EC" id="7.2.1.1"/>
    </reaction>
</comment>
<evidence type="ECO:0000259" key="10">
    <source>
        <dbReference type="Pfam" id="PF11973"/>
    </source>
</evidence>
<evidence type="ECO:0000256" key="7">
    <source>
        <dbReference type="ARBA" id="ARBA00023201"/>
    </source>
</evidence>
<dbReference type="GO" id="GO:0016655">
    <property type="term" value="F:oxidoreductase activity, acting on NAD(P)H, quinone or similar compound as acceptor"/>
    <property type="evidence" value="ECO:0007669"/>
    <property type="project" value="UniProtKB-UniRule"/>
</dbReference>
<dbReference type="Pfam" id="PF05896">
    <property type="entry name" value="NQRA_N"/>
    <property type="match status" value="1"/>
</dbReference>
<feature type="domain" description="NqrA N-terminal barrel-sandwich hybrid" evidence="9">
    <location>
        <begin position="7"/>
        <end position="97"/>
    </location>
</feature>
<comment type="function">
    <text evidence="8">NQR complex catalyzes the reduction of ubiquinone-1 to ubiquinol by two successive reactions, coupled with the transport of Na(+) ions from the cytoplasm to the periplasm. NqrA to NqrE are probably involved in the second step, the conversion of ubisemiquinone to ubiquinol.</text>
</comment>
<dbReference type="Pfam" id="PF24836">
    <property type="entry name" value="NQRA_2nd"/>
    <property type="match status" value="1"/>
</dbReference>
<dbReference type="EMBL" id="SHBO01000009">
    <property type="protein sequence ID" value="RZO07792.1"/>
    <property type="molecule type" value="Genomic_DNA"/>
</dbReference>
<dbReference type="HAMAP" id="MF_00425">
    <property type="entry name" value="NqrA"/>
    <property type="match status" value="1"/>
</dbReference>
<gene>
    <name evidence="8" type="primary">nqrA</name>
    <name evidence="12" type="ORF">EVB02_01310</name>
</gene>
<evidence type="ECO:0000256" key="6">
    <source>
        <dbReference type="ARBA" id="ARBA00023075"/>
    </source>
</evidence>
<feature type="domain" description="Na(+)-translocating NADH-quinone reductase subunit A C-terminal" evidence="10">
    <location>
        <begin position="266"/>
        <end position="314"/>
    </location>
</feature>
<keyword evidence="2 8" id="KW-1278">Translocase</keyword>
<proteinExistence type="inferred from homology"/>
<keyword evidence="5 8" id="KW-0406">Ion transport</keyword>
<evidence type="ECO:0000259" key="9">
    <source>
        <dbReference type="Pfam" id="PF05896"/>
    </source>
</evidence>
<keyword evidence="6 8" id="KW-0830">Ubiquinone</keyword>
<evidence type="ECO:0000259" key="11">
    <source>
        <dbReference type="Pfam" id="PF24836"/>
    </source>
</evidence>
<organism evidence="12 13">
    <name type="scientific">SAR92 clade bacterium</name>
    <dbReference type="NCBI Taxonomy" id="2315479"/>
    <lineage>
        <taxon>Bacteria</taxon>
        <taxon>Pseudomonadati</taxon>
        <taxon>Pseudomonadota</taxon>
        <taxon>Gammaproteobacteria</taxon>
        <taxon>Cellvibrionales</taxon>
        <taxon>Porticoccaceae</taxon>
        <taxon>SAR92 clade</taxon>
    </lineage>
</organism>
<keyword evidence="7 8" id="KW-0739">Sodium transport</keyword>
<keyword evidence="3 8" id="KW-0520">NAD</keyword>